<name>A0A3P6CM29_BRAOL</name>
<feature type="chain" id="PRO_5018198645" evidence="3">
    <location>
        <begin position="21"/>
        <end position="119"/>
    </location>
</feature>
<keyword evidence="2" id="KW-1133">Transmembrane helix</keyword>
<dbReference type="AlphaFoldDB" id="A0A3P6CM29"/>
<dbReference type="PANTHER" id="PTHR22835">
    <property type="entry name" value="ZINC FINGER FYVE DOMAIN CONTAINING PROTEIN"/>
    <property type="match status" value="1"/>
</dbReference>
<gene>
    <name evidence="4" type="ORF">BOLC4T24071H</name>
</gene>
<evidence type="ECO:0000256" key="3">
    <source>
        <dbReference type="SAM" id="SignalP"/>
    </source>
</evidence>
<keyword evidence="2" id="KW-0812">Transmembrane</keyword>
<protein>
    <submittedName>
        <fullName evidence="4">Uncharacterized protein</fullName>
    </submittedName>
</protein>
<dbReference type="Gene3D" id="3.40.50.1110">
    <property type="entry name" value="SGNH hydrolase"/>
    <property type="match status" value="1"/>
</dbReference>
<comment type="similarity">
    <text evidence="1">Belongs to the 'GDSL' lipolytic enzyme family.</text>
</comment>
<sequence>MRISFIVFIFVTIYIQKSNSVDFKYLSVFNFGDSNSDTGDLVAGLGVHLDLPNGQNYFKISSQRFCDGRLVIDYLSFIGLNTTNQYFDRLVNVVMVVIDTFILLFLFLQLYTYISYSIY</sequence>
<reference evidence="4" key="1">
    <citation type="submission" date="2018-11" db="EMBL/GenBank/DDBJ databases">
        <authorList>
            <consortium name="Genoscope - CEA"/>
            <person name="William W."/>
        </authorList>
    </citation>
    <scope>NUCLEOTIDE SEQUENCE</scope>
</reference>
<accession>A0A3P6CM29</accession>
<organism evidence="4">
    <name type="scientific">Brassica oleracea</name>
    <name type="common">Wild cabbage</name>
    <dbReference type="NCBI Taxonomy" id="3712"/>
    <lineage>
        <taxon>Eukaryota</taxon>
        <taxon>Viridiplantae</taxon>
        <taxon>Streptophyta</taxon>
        <taxon>Embryophyta</taxon>
        <taxon>Tracheophyta</taxon>
        <taxon>Spermatophyta</taxon>
        <taxon>Magnoliopsida</taxon>
        <taxon>eudicotyledons</taxon>
        <taxon>Gunneridae</taxon>
        <taxon>Pentapetalae</taxon>
        <taxon>rosids</taxon>
        <taxon>malvids</taxon>
        <taxon>Brassicales</taxon>
        <taxon>Brassicaceae</taxon>
        <taxon>Brassiceae</taxon>
        <taxon>Brassica</taxon>
    </lineage>
</organism>
<keyword evidence="3" id="KW-0732">Signal</keyword>
<feature type="signal peptide" evidence="3">
    <location>
        <begin position="1"/>
        <end position="20"/>
    </location>
</feature>
<dbReference type="InterPro" id="IPR036514">
    <property type="entry name" value="SGNH_hydro_sf"/>
</dbReference>
<keyword evidence="2" id="KW-0472">Membrane</keyword>
<evidence type="ECO:0000313" key="4">
    <source>
        <dbReference type="EMBL" id="VDD08559.1"/>
    </source>
</evidence>
<evidence type="ECO:0000256" key="2">
    <source>
        <dbReference type="SAM" id="Phobius"/>
    </source>
</evidence>
<evidence type="ECO:0000256" key="1">
    <source>
        <dbReference type="ARBA" id="ARBA00008668"/>
    </source>
</evidence>
<dbReference type="EMBL" id="LR031873">
    <property type="protein sequence ID" value="VDD08559.1"/>
    <property type="molecule type" value="Genomic_DNA"/>
</dbReference>
<dbReference type="PANTHER" id="PTHR22835:SF536">
    <property type="entry name" value="OS05G0401000 PROTEIN"/>
    <property type="match status" value="1"/>
</dbReference>
<feature type="transmembrane region" description="Helical" evidence="2">
    <location>
        <begin position="90"/>
        <end position="114"/>
    </location>
</feature>
<proteinExistence type="inferred from homology"/>